<reference evidence="4" key="3">
    <citation type="submission" date="2019-09" db="EMBL/GenBank/DDBJ databases">
        <authorList>
            <person name="Zhang D.-C."/>
        </authorList>
    </citation>
    <scope>NUCLEOTIDE SEQUENCE</scope>
    <source>
        <strain evidence="4">RU-4-M-4</strain>
    </source>
</reference>
<dbReference type="PROSITE" id="PS50110">
    <property type="entry name" value="RESPONSE_REGULATORY"/>
    <property type="match status" value="1"/>
</dbReference>
<proteinExistence type="predicted"/>
<dbReference type="GO" id="GO:0003677">
    <property type="term" value="F:DNA binding"/>
    <property type="evidence" value="ECO:0007669"/>
    <property type="project" value="InterPro"/>
</dbReference>
<dbReference type="Proteomes" id="UP000322315">
    <property type="component" value="Unassembled WGS sequence"/>
</dbReference>
<evidence type="ECO:0000313" key="7">
    <source>
        <dbReference type="Proteomes" id="UP000322315"/>
    </source>
</evidence>
<keyword evidence="6" id="KW-1185">Reference proteome</keyword>
<evidence type="ECO:0000259" key="2">
    <source>
        <dbReference type="PROSITE" id="PS50110"/>
    </source>
</evidence>
<reference evidence="4 7" key="1">
    <citation type="journal article" date="2015" name="Int. J. Syst. Evol. Microbiol.">
        <title>Algibacter amylolyticus sp. nov., isolated from intertidal sediment.</title>
        <authorList>
            <person name="Zhang D.C."/>
            <person name="Wu J."/>
            <person name="Neuner K."/>
            <person name="Yao J."/>
            <person name="Margesin R."/>
        </authorList>
    </citation>
    <scope>NUCLEOTIDE SEQUENCE [LARGE SCALE GENOMIC DNA]</scope>
    <source>
        <strain evidence="4 7">RU-4-M-4</strain>
    </source>
</reference>
<dbReference type="PANTHER" id="PTHR37299">
    <property type="entry name" value="TRANSCRIPTIONAL REGULATOR-RELATED"/>
    <property type="match status" value="1"/>
</dbReference>
<dbReference type="SUPFAM" id="SSF52172">
    <property type="entry name" value="CheY-like"/>
    <property type="match status" value="1"/>
</dbReference>
<dbReference type="SMART" id="SM00448">
    <property type="entry name" value="REC"/>
    <property type="match status" value="1"/>
</dbReference>
<evidence type="ECO:0000259" key="3">
    <source>
        <dbReference type="PROSITE" id="PS50930"/>
    </source>
</evidence>
<dbReference type="InterPro" id="IPR046947">
    <property type="entry name" value="LytR-like"/>
</dbReference>
<evidence type="ECO:0000313" key="6">
    <source>
        <dbReference type="Proteomes" id="UP000315145"/>
    </source>
</evidence>
<dbReference type="Proteomes" id="UP000315145">
    <property type="component" value="Unassembled WGS sequence"/>
</dbReference>
<dbReference type="EMBL" id="VWRS01000007">
    <property type="protein sequence ID" value="KAA5824149.1"/>
    <property type="molecule type" value="Genomic_DNA"/>
</dbReference>
<dbReference type="Pfam" id="PF04397">
    <property type="entry name" value="LytTR"/>
    <property type="match status" value="1"/>
</dbReference>
<evidence type="ECO:0000313" key="4">
    <source>
        <dbReference type="EMBL" id="KAA5824149.1"/>
    </source>
</evidence>
<dbReference type="Gene3D" id="2.40.50.1020">
    <property type="entry name" value="LytTr DNA-binding domain"/>
    <property type="match status" value="1"/>
</dbReference>
<dbReference type="SMART" id="SM00850">
    <property type="entry name" value="LytTR"/>
    <property type="match status" value="1"/>
</dbReference>
<dbReference type="InterPro" id="IPR011006">
    <property type="entry name" value="CheY-like_superfamily"/>
</dbReference>
<feature type="domain" description="Response regulatory" evidence="2">
    <location>
        <begin position="6"/>
        <end position="118"/>
    </location>
</feature>
<feature type="modified residue" description="4-aspartylphosphate" evidence="1">
    <location>
        <position position="58"/>
    </location>
</feature>
<dbReference type="GO" id="GO:0000156">
    <property type="term" value="F:phosphorelay response regulator activity"/>
    <property type="evidence" value="ECO:0007669"/>
    <property type="project" value="InterPro"/>
</dbReference>
<comment type="caution">
    <text evidence="4">The sequence shown here is derived from an EMBL/GenBank/DDBJ whole genome shotgun (WGS) entry which is preliminary data.</text>
</comment>
<dbReference type="AlphaFoldDB" id="A0A5M7B456"/>
<dbReference type="EMBL" id="VMBF01000007">
    <property type="protein sequence ID" value="TSJ74626.1"/>
    <property type="molecule type" value="Genomic_DNA"/>
</dbReference>
<keyword evidence="1" id="KW-0597">Phosphoprotein</keyword>
<evidence type="ECO:0000313" key="5">
    <source>
        <dbReference type="EMBL" id="TSJ74626.1"/>
    </source>
</evidence>
<dbReference type="RefSeq" id="WP_144116735.1">
    <property type="nucleotide sequence ID" value="NZ_JACHGE010000010.1"/>
</dbReference>
<sequence length="253" mass="29354">MNKSYSTLIIDDEPLARKRLEKLLLNFPESINVVGFSINGGEAKQQIEVLKPDLIFLDIEMPVINGFELIEALDKIPLIVFCTAHDEYALKAFETNSVDYLVKPVRLERLEKTIAKLRLFNNKDASQDILKVVRELSAKKKEKLMTSITVKKDDKLIFIKLEDIIYFEANDKYVSIVTNKGVFLTEKSLTQLETQLPDYFLRVHRAFIINTNYVEEVQKYFNSRFIFKLNNKGLFSVTSGRSYSDKIKIWLQV</sequence>
<dbReference type="InterPro" id="IPR007492">
    <property type="entry name" value="LytTR_DNA-bd_dom"/>
</dbReference>
<protein>
    <submittedName>
        <fullName evidence="4">Response regulator transcription factor</fullName>
    </submittedName>
</protein>
<dbReference type="PROSITE" id="PS50930">
    <property type="entry name" value="HTH_LYTTR"/>
    <property type="match status" value="1"/>
</dbReference>
<dbReference type="PANTHER" id="PTHR37299:SF1">
    <property type="entry name" value="STAGE 0 SPORULATION PROTEIN A HOMOLOG"/>
    <property type="match status" value="1"/>
</dbReference>
<name>A0A5M7B456_9FLAO</name>
<accession>A0A5M7B456</accession>
<gene>
    <name evidence="4" type="ORF">F2B50_11075</name>
    <name evidence="5" type="ORF">FPF71_11075</name>
</gene>
<dbReference type="Pfam" id="PF00072">
    <property type="entry name" value="Response_reg"/>
    <property type="match status" value="1"/>
</dbReference>
<dbReference type="Gene3D" id="3.40.50.2300">
    <property type="match status" value="1"/>
</dbReference>
<dbReference type="InterPro" id="IPR001789">
    <property type="entry name" value="Sig_transdc_resp-reg_receiver"/>
</dbReference>
<reference evidence="5 6" key="2">
    <citation type="submission" date="2019-07" db="EMBL/GenBank/DDBJ databases">
        <title>Algibacter marinivivus sp. nov., isolated from the surface of a marine red alga.</title>
        <authorList>
            <person name="Zhong X."/>
            <person name="Xu W."/>
            <person name="Zhang Y."/>
            <person name="Zhang Q."/>
            <person name="Du Z."/>
        </authorList>
    </citation>
    <scope>NUCLEOTIDE SEQUENCE [LARGE SCALE GENOMIC DNA]</scope>
    <source>
        <strain evidence="5 6">RU-4-M-4</strain>
    </source>
</reference>
<organism evidence="4 7">
    <name type="scientific">Algibacter amylolyticus</name>
    <dbReference type="NCBI Taxonomy" id="1608400"/>
    <lineage>
        <taxon>Bacteria</taxon>
        <taxon>Pseudomonadati</taxon>
        <taxon>Bacteroidota</taxon>
        <taxon>Flavobacteriia</taxon>
        <taxon>Flavobacteriales</taxon>
        <taxon>Flavobacteriaceae</taxon>
        <taxon>Algibacter</taxon>
    </lineage>
</organism>
<feature type="domain" description="HTH LytTR-type" evidence="3">
    <location>
        <begin position="148"/>
        <end position="253"/>
    </location>
</feature>
<dbReference type="OrthoDB" id="2168082at2"/>
<evidence type="ECO:0000256" key="1">
    <source>
        <dbReference type="PROSITE-ProRule" id="PRU00169"/>
    </source>
</evidence>